<keyword evidence="5" id="KW-0378">Hydrolase</keyword>
<dbReference type="GO" id="GO:0046872">
    <property type="term" value="F:metal ion binding"/>
    <property type="evidence" value="ECO:0007669"/>
    <property type="project" value="UniProtKB-KW"/>
</dbReference>
<organism evidence="10 11">
    <name type="scientific">Amblyomma americanum</name>
    <name type="common">Lone star tick</name>
    <dbReference type="NCBI Taxonomy" id="6943"/>
    <lineage>
        <taxon>Eukaryota</taxon>
        <taxon>Metazoa</taxon>
        <taxon>Ecdysozoa</taxon>
        <taxon>Arthropoda</taxon>
        <taxon>Chelicerata</taxon>
        <taxon>Arachnida</taxon>
        <taxon>Acari</taxon>
        <taxon>Parasitiformes</taxon>
        <taxon>Ixodida</taxon>
        <taxon>Ixodoidea</taxon>
        <taxon>Ixodidae</taxon>
        <taxon>Amblyomminae</taxon>
        <taxon>Amblyomma</taxon>
    </lineage>
</organism>
<evidence type="ECO:0000256" key="5">
    <source>
        <dbReference type="ARBA" id="ARBA00022801"/>
    </source>
</evidence>
<evidence type="ECO:0000256" key="7">
    <source>
        <dbReference type="ARBA" id="ARBA00023049"/>
    </source>
</evidence>
<evidence type="ECO:0000259" key="9">
    <source>
        <dbReference type="Pfam" id="PF05649"/>
    </source>
</evidence>
<keyword evidence="11" id="KW-1185">Reference proteome</keyword>
<keyword evidence="6" id="KW-0862">Zinc</keyword>
<dbReference type="Pfam" id="PF05649">
    <property type="entry name" value="Peptidase_M13_N"/>
    <property type="match status" value="1"/>
</dbReference>
<gene>
    <name evidence="10" type="ORF">V5799_033953</name>
</gene>
<dbReference type="Gene3D" id="3.40.390.10">
    <property type="entry name" value="Collagenase (Catalytic Domain)"/>
    <property type="match status" value="1"/>
</dbReference>
<protein>
    <recommendedName>
        <fullName evidence="12">M13 family peptidase</fullName>
    </recommendedName>
</protein>
<evidence type="ECO:0000313" key="10">
    <source>
        <dbReference type="EMBL" id="KAK8763437.1"/>
    </source>
</evidence>
<dbReference type="Proteomes" id="UP001321473">
    <property type="component" value="Unassembled WGS sequence"/>
</dbReference>
<dbReference type="PANTHER" id="PTHR11733">
    <property type="entry name" value="ZINC METALLOPROTEASE FAMILY M13 NEPRILYSIN-RELATED"/>
    <property type="match status" value="1"/>
</dbReference>
<dbReference type="AlphaFoldDB" id="A0AAQ4DLU7"/>
<sequence length="500" mass="55573">MTVLPFLFSATRAGHKQHFLIGSCSLLNAKTSTLNTTALREAEDAIYDVARAAKHAPTSTQVWFPLYAFEDYMSSVSADLWHQLLVKHLNGSKIVLDANDTVLAHSSVLLTGLDKLFVAYASRSERLLEGVAWVFVERYLWTAGEAPNLRFATGVSTREEKAAACILQVDSRLGIRSAAAHVRERFNASSRAGLHAFVERITRMLQESLGGLSWIGQSAAHEAKRKLSGMKLDIFPSERLFDPNGVDNLYGAFSKLKKGVKAMSFIDYFILHSGTLRRYLGSDHYEDVYRRRLFDTTAPLVEYFYYPNSLRISLVALETPLYSPDGTFAMNFGGLGTYVARELSRSFDAVGTLVDSQGGARTWWGPTESADFKSKLSCDLDSTDMVEGNGSSSAGDTAHRVELFPHVPALEALYRAYKHATTSNEGFSVDVMHLPNLEDYTDDQVFFLTFCHTVCTHKEDPEAVKLCNLPLKNLRSFADAFHCPVGSPMNPLKKCTFFES</sequence>
<keyword evidence="3" id="KW-0645">Protease</keyword>
<evidence type="ECO:0000256" key="3">
    <source>
        <dbReference type="ARBA" id="ARBA00022670"/>
    </source>
</evidence>
<accession>A0AAQ4DLU7</accession>
<dbReference type="GO" id="GO:0004222">
    <property type="term" value="F:metalloendopeptidase activity"/>
    <property type="evidence" value="ECO:0007669"/>
    <property type="project" value="InterPro"/>
</dbReference>
<evidence type="ECO:0000256" key="4">
    <source>
        <dbReference type="ARBA" id="ARBA00022723"/>
    </source>
</evidence>
<dbReference type="InterPro" id="IPR008753">
    <property type="entry name" value="Peptidase_M13_N"/>
</dbReference>
<dbReference type="PROSITE" id="PS51885">
    <property type="entry name" value="NEPRILYSIN"/>
    <property type="match status" value="1"/>
</dbReference>
<comment type="cofactor">
    <cofactor evidence="1">
        <name>Zn(2+)</name>
        <dbReference type="ChEBI" id="CHEBI:29105"/>
    </cofactor>
</comment>
<reference evidence="10 11" key="1">
    <citation type="journal article" date="2023" name="Arcadia Sci">
        <title>De novo assembly of a long-read Amblyomma americanum tick genome.</title>
        <authorList>
            <person name="Chou S."/>
            <person name="Poskanzer K.E."/>
            <person name="Rollins M."/>
            <person name="Thuy-Boun P.S."/>
        </authorList>
    </citation>
    <scope>NUCLEOTIDE SEQUENCE [LARGE SCALE GENOMIC DNA]</scope>
    <source>
        <strain evidence="10">F_SG_1</strain>
        <tissue evidence="10">Salivary glands</tissue>
    </source>
</reference>
<dbReference type="PANTHER" id="PTHR11733:SF241">
    <property type="entry name" value="GH26575P-RELATED"/>
    <property type="match status" value="1"/>
</dbReference>
<dbReference type="Pfam" id="PF01431">
    <property type="entry name" value="Peptidase_M13"/>
    <property type="match status" value="1"/>
</dbReference>
<evidence type="ECO:0008006" key="12">
    <source>
        <dbReference type="Google" id="ProtNLM"/>
    </source>
</evidence>
<proteinExistence type="inferred from homology"/>
<dbReference type="EMBL" id="JARKHS020029306">
    <property type="protein sequence ID" value="KAK8763437.1"/>
    <property type="molecule type" value="Genomic_DNA"/>
</dbReference>
<evidence type="ECO:0000259" key="8">
    <source>
        <dbReference type="Pfam" id="PF01431"/>
    </source>
</evidence>
<dbReference type="SUPFAM" id="SSF55486">
    <property type="entry name" value="Metalloproteases ('zincins'), catalytic domain"/>
    <property type="match status" value="1"/>
</dbReference>
<dbReference type="InterPro" id="IPR024079">
    <property type="entry name" value="MetalloPept_cat_dom_sf"/>
</dbReference>
<comment type="caution">
    <text evidence="10">The sequence shown here is derived from an EMBL/GenBank/DDBJ whole genome shotgun (WGS) entry which is preliminary data.</text>
</comment>
<dbReference type="InterPro" id="IPR042089">
    <property type="entry name" value="Peptidase_M13_dom_2"/>
</dbReference>
<evidence type="ECO:0000256" key="2">
    <source>
        <dbReference type="ARBA" id="ARBA00007357"/>
    </source>
</evidence>
<dbReference type="Gene3D" id="1.10.1380.10">
    <property type="entry name" value="Neutral endopeptidase , domain2"/>
    <property type="match status" value="1"/>
</dbReference>
<feature type="domain" description="Peptidase M13 N-terminal" evidence="9">
    <location>
        <begin position="81"/>
        <end position="234"/>
    </location>
</feature>
<evidence type="ECO:0000256" key="1">
    <source>
        <dbReference type="ARBA" id="ARBA00001947"/>
    </source>
</evidence>
<dbReference type="InterPro" id="IPR018497">
    <property type="entry name" value="Peptidase_M13_C"/>
</dbReference>
<keyword evidence="7" id="KW-0482">Metalloprotease</keyword>
<feature type="domain" description="Peptidase M13 C-terminal" evidence="8">
    <location>
        <begin position="304"/>
        <end position="496"/>
    </location>
</feature>
<keyword evidence="4" id="KW-0479">Metal-binding</keyword>
<dbReference type="InterPro" id="IPR000718">
    <property type="entry name" value="Peptidase_M13"/>
</dbReference>
<evidence type="ECO:0000256" key="6">
    <source>
        <dbReference type="ARBA" id="ARBA00022833"/>
    </source>
</evidence>
<comment type="similarity">
    <text evidence="2">Belongs to the peptidase M13 family.</text>
</comment>
<name>A0AAQ4DLU7_AMBAM</name>
<evidence type="ECO:0000313" key="11">
    <source>
        <dbReference type="Proteomes" id="UP001321473"/>
    </source>
</evidence>
<dbReference type="GO" id="GO:0005886">
    <property type="term" value="C:plasma membrane"/>
    <property type="evidence" value="ECO:0007669"/>
    <property type="project" value="TreeGrafter"/>
</dbReference>
<dbReference type="GO" id="GO:0016485">
    <property type="term" value="P:protein processing"/>
    <property type="evidence" value="ECO:0007669"/>
    <property type="project" value="TreeGrafter"/>
</dbReference>